<evidence type="ECO:0000256" key="6">
    <source>
        <dbReference type="SAM" id="MobiDB-lite"/>
    </source>
</evidence>
<feature type="domain" description="Xylanolytic transcriptional activator regulatory" evidence="7">
    <location>
        <begin position="126"/>
        <end position="291"/>
    </location>
</feature>
<dbReference type="PANTHER" id="PTHR47338">
    <property type="entry name" value="ZN(II)2CYS6 TRANSCRIPTION FACTOR (EUROFUNG)-RELATED"/>
    <property type="match status" value="1"/>
</dbReference>
<name>A0ABR0SCW2_9HYPO</name>
<evidence type="ECO:0000259" key="7">
    <source>
        <dbReference type="Pfam" id="PF04082"/>
    </source>
</evidence>
<evidence type="ECO:0000256" key="5">
    <source>
        <dbReference type="ARBA" id="ARBA00023242"/>
    </source>
</evidence>
<organism evidence="8 9">
    <name type="scientific">Cladobotryum mycophilum</name>
    <dbReference type="NCBI Taxonomy" id="491253"/>
    <lineage>
        <taxon>Eukaryota</taxon>
        <taxon>Fungi</taxon>
        <taxon>Dikarya</taxon>
        <taxon>Ascomycota</taxon>
        <taxon>Pezizomycotina</taxon>
        <taxon>Sordariomycetes</taxon>
        <taxon>Hypocreomycetidae</taxon>
        <taxon>Hypocreales</taxon>
        <taxon>Hypocreaceae</taxon>
        <taxon>Cladobotryum</taxon>
    </lineage>
</organism>
<evidence type="ECO:0000256" key="4">
    <source>
        <dbReference type="ARBA" id="ARBA00023163"/>
    </source>
</evidence>
<keyword evidence="9" id="KW-1185">Reference proteome</keyword>
<dbReference type="CDD" id="cd12148">
    <property type="entry name" value="fungal_TF_MHR"/>
    <property type="match status" value="1"/>
</dbReference>
<gene>
    <name evidence="8" type="ORF">PT974_08258</name>
</gene>
<dbReference type="EMBL" id="JAVFKD010000014">
    <property type="protein sequence ID" value="KAK5989995.1"/>
    <property type="molecule type" value="Genomic_DNA"/>
</dbReference>
<protein>
    <recommendedName>
        <fullName evidence="7">Xylanolytic transcriptional activator regulatory domain-containing protein</fullName>
    </recommendedName>
</protein>
<accession>A0ABR0SCW2</accession>
<reference evidence="8 9" key="1">
    <citation type="submission" date="2024-01" db="EMBL/GenBank/DDBJ databases">
        <title>Complete genome of Cladobotryum mycophilum ATHUM6906.</title>
        <authorList>
            <person name="Christinaki A.C."/>
            <person name="Myridakis A.I."/>
            <person name="Kouvelis V.N."/>
        </authorList>
    </citation>
    <scope>NUCLEOTIDE SEQUENCE [LARGE SCALE GENOMIC DNA]</scope>
    <source>
        <strain evidence="8 9">ATHUM6906</strain>
    </source>
</reference>
<feature type="compositionally biased region" description="Low complexity" evidence="6">
    <location>
        <begin position="69"/>
        <end position="80"/>
    </location>
</feature>
<evidence type="ECO:0000256" key="1">
    <source>
        <dbReference type="ARBA" id="ARBA00004123"/>
    </source>
</evidence>
<sequence length="763" mass="85514">MRKGYQEPLLLTVTPRPCSGDLPKCKRCESTGLNCEYTPTRRRFANVRFNSPKLEDTPPSALQPAKPEGTVSPTSSAGSVAGTSTSIGNVNIAMPLMDASALMAEEYLVRKDIILTHFDAYMQYLYWVPCLGFMHPEMTYQEIQENRFPPAQAAAVCAVSSFFVNPGEAGREFGKKYSVMVESHIYRNIYKFSEDALILFALNILFHLLDGSFAKVWQCFGVASRLMIGLQLNWDVLSPDTSFVQQESIRRIAWQLFGLDRLLAGGYEEYICCRAENMKIRLPCNEAAYRENRPVIAERLHDKPGKFPNTIGLHGIQIRLIDLRHRIQVVTRKLAAPHGANVSHLEPSKVMADINALQNELTRLHASIPDDLRLSDQSISRYAQSERWMGYVYFHTHMAGCHMDLYGFSLPGHRDPAAIEILRKLPKEFLARSQKQAVAHSMCLARFFDAVRNETENIPNQGNVKLVGDYSVTHMATHCIQILLIALQYNLHQDLADHTTAPLWRSGPTSEVQIRAFIDTMLEITEPWSRVIEVTRVAHESSKAVVEYFDRTRKVVDRPHMPMIPDRNATEDSRLPGPHIILEKAGGSSPEEEHKNRAGDMPVSDWWMGPGTPQQPSPSSASSLPVSFPVSDVSVDVDYGPPGVPQFLAQARGAPMGIFDFTENPNLAISDRTGWTSPELGGMLPSTYQFIQPPQATADDMSMIRMDGASPDPGMFHQQQVPHEQQQQPFMPPQQGIFVNGYTGQYPAGHAETHAYMQHHNFA</sequence>
<dbReference type="CDD" id="cd00067">
    <property type="entry name" value="GAL4"/>
    <property type="match status" value="1"/>
</dbReference>
<evidence type="ECO:0000313" key="8">
    <source>
        <dbReference type="EMBL" id="KAK5989995.1"/>
    </source>
</evidence>
<evidence type="ECO:0000313" key="9">
    <source>
        <dbReference type="Proteomes" id="UP001338125"/>
    </source>
</evidence>
<dbReference type="Proteomes" id="UP001338125">
    <property type="component" value="Unassembled WGS sequence"/>
</dbReference>
<dbReference type="InterPro" id="IPR001138">
    <property type="entry name" value="Zn2Cys6_DnaBD"/>
</dbReference>
<proteinExistence type="predicted"/>
<dbReference type="Pfam" id="PF04082">
    <property type="entry name" value="Fungal_trans"/>
    <property type="match status" value="1"/>
</dbReference>
<dbReference type="InterPro" id="IPR007219">
    <property type="entry name" value="XnlR_reg_dom"/>
</dbReference>
<comment type="subcellular location">
    <subcellularLocation>
        <location evidence="1">Nucleus</location>
    </subcellularLocation>
</comment>
<feature type="region of interest" description="Disordered" evidence="6">
    <location>
        <begin position="583"/>
        <end position="625"/>
    </location>
</feature>
<keyword evidence="3" id="KW-0805">Transcription regulation</keyword>
<dbReference type="InterPro" id="IPR050815">
    <property type="entry name" value="TF_fung"/>
</dbReference>
<dbReference type="PANTHER" id="PTHR47338:SF7">
    <property type="entry name" value="ZN(II)2CYS6 TRANSCRIPTION FACTOR (EUROFUNG)"/>
    <property type="match status" value="1"/>
</dbReference>
<comment type="caution">
    <text evidence="8">The sequence shown here is derived from an EMBL/GenBank/DDBJ whole genome shotgun (WGS) entry which is preliminary data.</text>
</comment>
<keyword evidence="4" id="KW-0804">Transcription</keyword>
<keyword evidence="2" id="KW-0479">Metal-binding</keyword>
<evidence type="ECO:0000256" key="2">
    <source>
        <dbReference type="ARBA" id="ARBA00022723"/>
    </source>
</evidence>
<feature type="region of interest" description="Disordered" evidence="6">
    <location>
        <begin position="49"/>
        <end position="80"/>
    </location>
</feature>
<keyword evidence="5" id="KW-0539">Nucleus</keyword>
<evidence type="ECO:0000256" key="3">
    <source>
        <dbReference type="ARBA" id="ARBA00023015"/>
    </source>
</evidence>